<evidence type="ECO:0000313" key="3">
    <source>
        <dbReference type="Proteomes" id="UP000594263"/>
    </source>
</evidence>
<keyword evidence="3" id="KW-1185">Reference proteome</keyword>
<dbReference type="Gene3D" id="3.30.200.20">
    <property type="entry name" value="Phosphorylase Kinase, domain 1"/>
    <property type="match status" value="1"/>
</dbReference>
<dbReference type="OMA" id="SHRWAVV"/>
<organism evidence="2 3">
    <name type="scientific">Kalanchoe fedtschenkoi</name>
    <name type="common">Lavender scallops</name>
    <name type="synonym">South American air plant</name>
    <dbReference type="NCBI Taxonomy" id="63787"/>
    <lineage>
        <taxon>Eukaryota</taxon>
        <taxon>Viridiplantae</taxon>
        <taxon>Streptophyta</taxon>
        <taxon>Embryophyta</taxon>
        <taxon>Tracheophyta</taxon>
        <taxon>Spermatophyta</taxon>
        <taxon>Magnoliopsida</taxon>
        <taxon>eudicotyledons</taxon>
        <taxon>Gunneridae</taxon>
        <taxon>Pentapetalae</taxon>
        <taxon>Saxifragales</taxon>
        <taxon>Crassulaceae</taxon>
        <taxon>Kalanchoe</taxon>
    </lineage>
</organism>
<dbReference type="EnsemblPlants" id="Kaladp0418s0034.1.v1.1">
    <property type="protein sequence ID" value="Kaladp0418s0034.1.v1.1"/>
    <property type="gene ID" value="Kaladp0418s0034.v1.1"/>
</dbReference>
<dbReference type="Gramene" id="Kaladp0418s0034.1.v1.1">
    <property type="protein sequence ID" value="Kaladp0418s0034.1.v1.1"/>
    <property type="gene ID" value="Kaladp0418s0034.v1.1"/>
</dbReference>
<proteinExistence type="predicted"/>
<dbReference type="PROSITE" id="PS50011">
    <property type="entry name" value="PROTEIN_KINASE_DOM"/>
    <property type="match status" value="1"/>
</dbReference>
<dbReference type="AlphaFoldDB" id="A0A7N0VC44"/>
<reference evidence="2" key="1">
    <citation type="submission" date="2021-01" db="UniProtKB">
        <authorList>
            <consortium name="EnsemblPlants"/>
        </authorList>
    </citation>
    <scope>IDENTIFICATION</scope>
</reference>
<dbReference type="SUPFAM" id="SSF56112">
    <property type="entry name" value="Protein kinase-like (PK-like)"/>
    <property type="match status" value="1"/>
</dbReference>
<sequence length="368" mass="40423">MAKLTTNQLKLLLGILPPALLILVSLALYCLIARRSSSAPSANAVQDEEKQRPQPKRVAEQEEALTTFEGGEDLTIADILEAPGEVIGKSGYGTVYKAALEQCSTVNLLRFLRPTCSAKTEEVGEVTGLLGSIRHPNLVPLQAFYAGPRGEKLLVHPFYRFKNLAQFIRDENEECHKWLVIHKISAGIAKGLDHLHSGLPKPVIHGNLKSKNILLDRNLSPYISDFGLHLLLNSATGQEMLEAAAVQGYKAPELIKMRDCNAETDVYGLGVILLEILTGKEPVNEKPSAPGEDYYLTNTMRNAILDDRISDLFHPDILLSRCSNGSRVTEERVLKFFQLAMACCSPSPALRPCAKQVVAKLEEISSCI</sequence>
<dbReference type="InterPro" id="IPR052451">
    <property type="entry name" value="Ser/Thr_kinase-like"/>
</dbReference>
<accession>A0A7N0VC44</accession>
<evidence type="ECO:0000313" key="2">
    <source>
        <dbReference type="EnsemblPlants" id="Kaladp0418s0034.1.v1.1"/>
    </source>
</evidence>
<dbReference type="InterPro" id="IPR000719">
    <property type="entry name" value="Prot_kinase_dom"/>
</dbReference>
<evidence type="ECO:0000259" key="1">
    <source>
        <dbReference type="PROSITE" id="PS50011"/>
    </source>
</evidence>
<dbReference type="GO" id="GO:0004672">
    <property type="term" value="F:protein kinase activity"/>
    <property type="evidence" value="ECO:0007669"/>
    <property type="project" value="InterPro"/>
</dbReference>
<dbReference type="PANTHER" id="PTHR48008:SF13">
    <property type="entry name" value="PROTEIN KINASE SUPERFAMILY PROTEIN"/>
    <property type="match status" value="1"/>
</dbReference>
<protein>
    <recommendedName>
        <fullName evidence="1">Protein kinase domain-containing protein</fullName>
    </recommendedName>
</protein>
<dbReference type="Pfam" id="PF00069">
    <property type="entry name" value="Pkinase"/>
    <property type="match status" value="1"/>
</dbReference>
<dbReference type="InterPro" id="IPR011009">
    <property type="entry name" value="Kinase-like_dom_sf"/>
</dbReference>
<dbReference type="GO" id="GO:0005524">
    <property type="term" value="F:ATP binding"/>
    <property type="evidence" value="ECO:0007669"/>
    <property type="project" value="InterPro"/>
</dbReference>
<name>A0A7N0VC44_KALFE</name>
<dbReference type="PANTHER" id="PTHR48008">
    <property type="entry name" value="LEUCINE-RICH REPEAT RECEPTOR-LIKE PROTEIN KINASE IMK3-RELATED"/>
    <property type="match status" value="1"/>
</dbReference>
<dbReference type="Proteomes" id="UP000594263">
    <property type="component" value="Unplaced"/>
</dbReference>
<feature type="domain" description="Protein kinase" evidence="1">
    <location>
        <begin position="81"/>
        <end position="364"/>
    </location>
</feature>
<dbReference type="Gene3D" id="1.10.510.10">
    <property type="entry name" value="Transferase(Phosphotransferase) domain 1"/>
    <property type="match status" value="1"/>
</dbReference>